<dbReference type="NCBIfam" id="TIGR03026">
    <property type="entry name" value="NDP-sugDHase"/>
    <property type="match status" value="1"/>
</dbReference>
<dbReference type="PIRSF" id="PIRSF500136">
    <property type="entry name" value="UDP_ManNAc_DH"/>
    <property type="match status" value="1"/>
</dbReference>
<name>A0ABR1KI46_9PEZI</name>
<organism evidence="5 6">
    <name type="scientific">Phyllosticta citriasiana</name>
    <dbReference type="NCBI Taxonomy" id="595635"/>
    <lineage>
        <taxon>Eukaryota</taxon>
        <taxon>Fungi</taxon>
        <taxon>Dikarya</taxon>
        <taxon>Ascomycota</taxon>
        <taxon>Pezizomycotina</taxon>
        <taxon>Dothideomycetes</taxon>
        <taxon>Dothideomycetes incertae sedis</taxon>
        <taxon>Botryosphaeriales</taxon>
        <taxon>Phyllostictaceae</taxon>
        <taxon>Phyllosticta</taxon>
    </lineage>
</organism>
<dbReference type="InterPro" id="IPR036220">
    <property type="entry name" value="UDP-Glc/GDP-Man_DH_C_sf"/>
</dbReference>
<accession>A0ABR1KI46</accession>
<evidence type="ECO:0000259" key="3">
    <source>
        <dbReference type="Pfam" id="PF00984"/>
    </source>
</evidence>
<dbReference type="EMBL" id="JBBPHU010000009">
    <property type="protein sequence ID" value="KAK7514055.1"/>
    <property type="molecule type" value="Genomic_DNA"/>
</dbReference>
<comment type="similarity">
    <text evidence="1 2">Belongs to the UDP-glucose/GDP-mannose dehydrogenase family.</text>
</comment>
<gene>
    <name evidence="5" type="ORF">IWZ03DRAFT_401121</name>
</gene>
<proteinExistence type="inferred from homology"/>
<dbReference type="SUPFAM" id="SSF52413">
    <property type="entry name" value="UDP-glucose/GDP-mannose dehydrogenase C-terminal domain"/>
    <property type="match status" value="1"/>
</dbReference>
<dbReference type="Pfam" id="PF00984">
    <property type="entry name" value="UDPG_MGDP_dh"/>
    <property type="match status" value="1"/>
</dbReference>
<protein>
    <submittedName>
        <fullName evidence="5">UDP-N-acetyl-D-mannosamine 6-dehydrogenase</fullName>
    </submittedName>
</protein>
<dbReference type="PANTHER" id="PTHR43491:SF2">
    <property type="entry name" value="UDP-N-ACETYL-D-MANNOSAMINE DEHYDROGENASE"/>
    <property type="match status" value="1"/>
</dbReference>
<feature type="domain" description="UDP-glucose/GDP-mannose dehydrogenase dimerisation" evidence="3">
    <location>
        <begin position="196"/>
        <end position="272"/>
    </location>
</feature>
<dbReference type="InterPro" id="IPR017476">
    <property type="entry name" value="UDP-Glc/GDP-Man"/>
</dbReference>
<sequence>MPYTHRRNRSNEITPALGRIEPCVCVVGVGFVGESLLREFGHVFKSIGFDISQKRIDELKWAFKDLPNVTLTADKEQLGRATHYLISVPTLLKEDRSVNLSHLLSAVSMVMGCARPGAAIVLESSVCVGTTRQLFAAYQDNYHCGMSPERVDPGRVAPTAKAIPKLVSGLTPKALNLIQSLYGQVFDHVVPVSSPETAEMTKLFENCYRMVNIAYVNEMADAARSHGVDPDEMIRAASSKPYGYTSFSPGLGVGGHCIPVNPFYLFANNKNLPVLEKATAQMWKRPGTKAKSFHRRTSSASADHLPRILVVGLGFKPGQSVLSCSPGISFAERLHKMGCRRLAFYDPLVQHEAVDWMEKLDDASWNPKYLEENFDAVAVCMRQAGVDFGVVEKLQTDKIKVQEFK</sequence>
<reference evidence="5 6" key="1">
    <citation type="submission" date="2024-04" db="EMBL/GenBank/DDBJ databases">
        <title>Phyllosticta paracitricarpa is synonymous to the EU quarantine fungus P. citricarpa based on phylogenomic analyses.</title>
        <authorList>
            <consortium name="Lawrence Berkeley National Laboratory"/>
            <person name="Van Ingen-Buijs V.A."/>
            <person name="Van Westerhoven A.C."/>
            <person name="Haridas S."/>
            <person name="Skiadas P."/>
            <person name="Martin F."/>
            <person name="Groenewald J.Z."/>
            <person name="Crous P.W."/>
            <person name="Seidl M.F."/>
        </authorList>
    </citation>
    <scope>NUCLEOTIDE SEQUENCE [LARGE SCALE GENOMIC DNA]</scope>
    <source>
        <strain evidence="5 6">CBS 123371</strain>
    </source>
</reference>
<evidence type="ECO:0000313" key="5">
    <source>
        <dbReference type="EMBL" id="KAK7514055.1"/>
    </source>
</evidence>
<dbReference type="Proteomes" id="UP001363622">
    <property type="component" value="Unassembled WGS sequence"/>
</dbReference>
<evidence type="ECO:0000259" key="4">
    <source>
        <dbReference type="Pfam" id="PF03721"/>
    </source>
</evidence>
<comment type="caution">
    <text evidence="5">The sequence shown here is derived from an EMBL/GenBank/DDBJ whole genome shotgun (WGS) entry which is preliminary data.</text>
</comment>
<dbReference type="InterPro" id="IPR001732">
    <property type="entry name" value="UDP-Glc/GDP-Man_DH_N"/>
</dbReference>
<dbReference type="PIRSF" id="PIRSF000124">
    <property type="entry name" value="UDPglc_GDPman_dh"/>
    <property type="match status" value="1"/>
</dbReference>
<dbReference type="PANTHER" id="PTHR43491">
    <property type="entry name" value="UDP-N-ACETYL-D-MANNOSAMINE DEHYDROGENASE"/>
    <property type="match status" value="1"/>
</dbReference>
<dbReference type="SUPFAM" id="SSF51735">
    <property type="entry name" value="NAD(P)-binding Rossmann-fold domains"/>
    <property type="match status" value="1"/>
</dbReference>
<evidence type="ECO:0000256" key="2">
    <source>
        <dbReference type="PIRNR" id="PIRNR000124"/>
    </source>
</evidence>
<dbReference type="Pfam" id="PF03721">
    <property type="entry name" value="UDPG_MGDP_dh_N"/>
    <property type="match status" value="1"/>
</dbReference>
<dbReference type="InterPro" id="IPR008927">
    <property type="entry name" value="6-PGluconate_DH-like_C_sf"/>
</dbReference>
<dbReference type="InterPro" id="IPR028359">
    <property type="entry name" value="UDP_ManNAc/GlcNAc_DH"/>
</dbReference>
<dbReference type="InterPro" id="IPR036291">
    <property type="entry name" value="NAD(P)-bd_dom_sf"/>
</dbReference>
<feature type="domain" description="UDP-glucose/GDP-mannose dehydrogenase N-terminal" evidence="4">
    <location>
        <begin position="24"/>
        <end position="176"/>
    </location>
</feature>
<dbReference type="InterPro" id="IPR014026">
    <property type="entry name" value="UDP-Glc/GDP-Man_DH_dimer"/>
</dbReference>
<evidence type="ECO:0000313" key="6">
    <source>
        <dbReference type="Proteomes" id="UP001363622"/>
    </source>
</evidence>
<keyword evidence="6" id="KW-1185">Reference proteome</keyword>
<dbReference type="Gene3D" id="3.40.50.720">
    <property type="entry name" value="NAD(P)-binding Rossmann-like Domain"/>
    <property type="match status" value="2"/>
</dbReference>
<dbReference type="SUPFAM" id="SSF48179">
    <property type="entry name" value="6-phosphogluconate dehydrogenase C-terminal domain-like"/>
    <property type="match status" value="1"/>
</dbReference>
<evidence type="ECO:0000256" key="1">
    <source>
        <dbReference type="ARBA" id="ARBA00006601"/>
    </source>
</evidence>